<accession>A0ABS6SXW4</accession>
<dbReference type="RefSeq" id="WP_218390672.1">
    <property type="nucleotide sequence ID" value="NZ_JAHUZE010000001.1"/>
</dbReference>
<keyword evidence="1" id="KW-0805">Transcription regulation</keyword>
<dbReference type="EMBL" id="JAHUZE010000001">
    <property type="protein sequence ID" value="MBV7377803.1"/>
    <property type="molecule type" value="Genomic_DNA"/>
</dbReference>
<evidence type="ECO:0000256" key="2">
    <source>
        <dbReference type="ARBA" id="ARBA00023125"/>
    </source>
</evidence>
<proteinExistence type="predicted"/>
<dbReference type="InterPro" id="IPR001845">
    <property type="entry name" value="HTH_ArsR_DNA-bd_dom"/>
</dbReference>
<gene>
    <name evidence="5" type="ORF">KJP28_02620</name>
</gene>
<dbReference type="SMART" id="SM00418">
    <property type="entry name" value="HTH_ARSR"/>
    <property type="match status" value="1"/>
</dbReference>
<comment type="caution">
    <text evidence="5">The sequence shown here is derived from an EMBL/GenBank/DDBJ whole genome shotgun (WGS) entry which is preliminary data.</text>
</comment>
<dbReference type="PANTHER" id="PTHR43132">
    <property type="entry name" value="ARSENICAL RESISTANCE OPERON REPRESSOR ARSR-RELATED"/>
    <property type="match status" value="1"/>
</dbReference>
<dbReference type="PROSITE" id="PS50987">
    <property type="entry name" value="HTH_ARSR_2"/>
    <property type="match status" value="1"/>
</dbReference>
<keyword evidence="3" id="KW-0804">Transcription</keyword>
<evidence type="ECO:0000259" key="4">
    <source>
        <dbReference type="PROSITE" id="PS50987"/>
    </source>
</evidence>
<protein>
    <submittedName>
        <fullName evidence="5">Helix-turn-helix domain-containing protein</fullName>
    </submittedName>
</protein>
<keyword evidence="2" id="KW-0238">DNA-binding</keyword>
<dbReference type="PANTHER" id="PTHR43132:SF2">
    <property type="entry name" value="ARSENICAL RESISTANCE OPERON REPRESSOR ARSR-RELATED"/>
    <property type="match status" value="1"/>
</dbReference>
<dbReference type="InterPro" id="IPR051011">
    <property type="entry name" value="Metal_resp_trans_reg"/>
</dbReference>
<evidence type="ECO:0000313" key="5">
    <source>
        <dbReference type="EMBL" id="MBV7377803.1"/>
    </source>
</evidence>
<reference evidence="5 6" key="1">
    <citation type="submission" date="2021-05" db="EMBL/GenBank/DDBJ databases">
        <title>Culturable bacteria isolated from Daya Bay.</title>
        <authorList>
            <person name="Zheng W."/>
            <person name="Yu S."/>
            <person name="Huang Y."/>
        </authorList>
    </citation>
    <scope>NUCLEOTIDE SEQUENCE [LARGE SCALE GENOMIC DNA]</scope>
    <source>
        <strain evidence="5 6">DP4N28-5</strain>
    </source>
</reference>
<name>A0ABS6SXW4_9RHOB</name>
<evidence type="ECO:0000256" key="1">
    <source>
        <dbReference type="ARBA" id="ARBA00023015"/>
    </source>
</evidence>
<evidence type="ECO:0000256" key="3">
    <source>
        <dbReference type="ARBA" id="ARBA00023163"/>
    </source>
</evidence>
<dbReference type="Proteomes" id="UP000756530">
    <property type="component" value="Unassembled WGS sequence"/>
</dbReference>
<dbReference type="CDD" id="cd00090">
    <property type="entry name" value="HTH_ARSR"/>
    <property type="match status" value="1"/>
</dbReference>
<dbReference type="InterPro" id="IPR011991">
    <property type="entry name" value="ArsR-like_HTH"/>
</dbReference>
<feature type="domain" description="HTH arsR-type" evidence="4">
    <location>
        <begin position="1"/>
        <end position="96"/>
    </location>
</feature>
<sequence length="102" mass="11490">MSIDDRLATNFRALSHPRRSRIFRLLAEDPDNGATYRTLQTASGLCDASLIHHVRDMERSGLVKRKRKGSEVAYVLETKEFCRAITLAHAMATESGLRGRFA</sequence>
<organism evidence="5 6">
    <name type="scientific">Maritimibacter dapengensis</name>
    <dbReference type="NCBI Taxonomy" id="2836868"/>
    <lineage>
        <taxon>Bacteria</taxon>
        <taxon>Pseudomonadati</taxon>
        <taxon>Pseudomonadota</taxon>
        <taxon>Alphaproteobacteria</taxon>
        <taxon>Rhodobacterales</taxon>
        <taxon>Roseobacteraceae</taxon>
        <taxon>Maritimibacter</taxon>
    </lineage>
</organism>
<evidence type="ECO:0000313" key="6">
    <source>
        <dbReference type="Proteomes" id="UP000756530"/>
    </source>
</evidence>
<keyword evidence="6" id="KW-1185">Reference proteome</keyword>